<dbReference type="AlphaFoldDB" id="A0A7Y4K223"/>
<name>A0A7Y4K223_9BACT</name>
<gene>
    <name evidence="1" type="ORF">HNS30_40605</name>
</gene>
<proteinExistence type="predicted"/>
<reference evidence="1 2" key="1">
    <citation type="submission" date="2020-05" db="EMBL/GenBank/DDBJ databases">
        <authorList>
            <person name="Whitworth D."/>
        </authorList>
    </citation>
    <scope>NUCLEOTIDE SEQUENCE [LARGE SCALE GENOMIC DNA]</scope>
    <source>
        <strain evidence="1 2">CA046A</strain>
    </source>
</reference>
<dbReference type="EMBL" id="JABFJW010000762">
    <property type="protein sequence ID" value="NOK15320.1"/>
    <property type="molecule type" value="Genomic_DNA"/>
</dbReference>
<evidence type="ECO:0000313" key="2">
    <source>
        <dbReference type="Proteomes" id="UP000528460"/>
    </source>
</evidence>
<dbReference type="RefSeq" id="WP_171422289.1">
    <property type="nucleotide sequence ID" value="NZ_JABFJW010000762.1"/>
</dbReference>
<sequence length="71" mass="8068">MINLEQNQAYVSMATQLLEEGFIEIDERGDARLTEKGKKRAAARLDKLPWGDEILLDIAFCESHDITVSLF</sequence>
<evidence type="ECO:0000313" key="1">
    <source>
        <dbReference type="EMBL" id="NOK15320.1"/>
    </source>
</evidence>
<accession>A0A7Y4K223</accession>
<dbReference type="Proteomes" id="UP000528460">
    <property type="component" value="Unassembled WGS sequence"/>
</dbReference>
<protein>
    <submittedName>
        <fullName evidence="1">Uncharacterized protein</fullName>
    </submittedName>
</protein>
<comment type="caution">
    <text evidence="1">The sequence shown here is derived from an EMBL/GenBank/DDBJ whole genome shotgun (WGS) entry which is preliminary data.</text>
</comment>
<organism evidence="1 2">
    <name type="scientific">Corallococcus exercitus</name>
    <dbReference type="NCBI Taxonomy" id="2316736"/>
    <lineage>
        <taxon>Bacteria</taxon>
        <taxon>Pseudomonadati</taxon>
        <taxon>Myxococcota</taxon>
        <taxon>Myxococcia</taxon>
        <taxon>Myxococcales</taxon>
        <taxon>Cystobacterineae</taxon>
        <taxon>Myxococcaceae</taxon>
        <taxon>Corallococcus</taxon>
    </lineage>
</organism>